<dbReference type="Proteomes" id="UP000784294">
    <property type="component" value="Unassembled WGS sequence"/>
</dbReference>
<proteinExistence type="predicted"/>
<dbReference type="EMBL" id="CAAALY010263094">
    <property type="protein sequence ID" value="VEL39946.1"/>
    <property type="molecule type" value="Genomic_DNA"/>
</dbReference>
<evidence type="ECO:0000313" key="3">
    <source>
        <dbReference type="Proteomes" id="UP000784294"/>
    </source>
</evidence>
<sequence length="210" mass="23082">MLDSHPQFECPSSVVTDPSPLIVSQISESSGDSPAIMDKYAMSKEFEAVASKVCINANNETTRDEGEMSQILSTNDFQLKRLDGPKKETIVSFPQSSSTSDSQAVSNKTICQEQKQSREDNEYKLIKSSEIGKCPEGAQKKSRVIVGVIDSEETAGPFVSNTVPSLKNNLQESTIDEVTLSREGSEDAPDKFLRDNSIERKAKKPRSSIR</sequence>
<feature type="compositionally biased region" description="Basic and acidic residues" evidence="1">
    <location>
        <begin position="179"/>
        <end position="200"/>
    </location>
</feature>
<feature type="region of interest" description="Disordered" evidence="1">
    <location>
        <begin position="177"/>
        <end position="210"/>
    </location>
</feature>
<comment type="caution">
    <text evidence="2">The sequence shown here is derived from an EMBL/GenBank/DDBJ whole genome shotgun (WGS) entry which is preliminary data.</text>
</comment>
<accession>A0A448XM28</accession>
<feature type="compositionally biased region" description="Basic residues" evidence="1">
    <location>
        <begin position="201"/>
        <end position="210"/>
    </location>
</feature>
<evidence type="ECO:0000256" key="1">
    <source>
        <dbReference type="SAM" id="MobiDB-lite"/>
    </source>
</evidence>
<gene>
    <name evidence="2" type="ORF">PXEA_LOCUS33386</name>
</gene>
<name>A0A448XM28_9PLAT</name>
<organism evidence="2 3">
    <name type="scientific">Protopolystoma xenopodis</name>
    <dbReference type="NCBI Taxonomy" id="117903"/>
    <lineage>
        <taxon>Eukaryota</taxon>
        <taxon>Metazoa</taxon>
        <taxon>Spiralia</taxon>
        <taxon>Lophotrochozoa</taxon>
        <taxon>Platyhelminthes</taxon>
        <taxon>Monogenea</taxon>
        <taxon>Polyopisthocotylea</taxon>
        <taxon>Polystomatidea</taxon>
        <taxon>Polystomatidae</taxon>
        <taxon>Protopolystoma</taxon>
    </lineage>
</organism>
<reference evidence="2" key="1">
    <citation type="submission" date="2018-11" db="EMBL/GenBank/DDBJ databases">
        <authorList>
            <consortium name="Pathogen Informatics"/>
        </authorList>
    </citation>
    <scope>NUCLEOTIDE SEQUENCE</scope>
</reference>
<protein>
    <submittedName>
        <fullName evidence="2">Uncharacterized protein</fullName>
    </submittedName>
</protein>
<evidence type="ECO:0000313" key="2">
    <source>
        <dbReference type="EMBL" id="VEL39946.1"/>
    </source>
</evidence>
<keyword evidence="3" id="KW-1185">Reference proteome</keyword>
<dbReference type="AlphaFoldDB" id="A0A448XM28"/>